<dbReference type="Gene3D" id="3.60.10.10">
    <property type="entry name" value="Endonuclease/exonuclease/phosphatase"/>
    <property type="match status" value="1"/>
</dbReference>
<reference evidence="2" key="1">
    <citation type="submission" date="2020-06" db="EMBL/GenBank/DDBJ databases">
        <authorList>
            <person name="Li T."/>
            <person name="Hu X."/>
            <person name="Zhang T."/>
            <person name="Song X."/>
            <person name="Zhang H."/>
            <person name="Dai N."/>
            <person name="Sheng W."/>
            <person name="Hou X."/>
            <person name="Wei L."/>
        </authorList>
    </citation>
    <scope>NUCLEOTIDE SEQUENCE</scope>
    <source>
        <strain evidence="2">G02</strain>
        <tissue evidence="2">Leaf</tissue>
    </source>
</reference>
<name>A0AAW2RF69_SESRA</name>
<protein>
    <submittedName>
        <fullName evidence="2">Uncharacterized protein</fullName>
    </submittedName>
</protein>
<dbReference type="InterPro" id="IPR036691">
    <property type="entry name" value="Endo/exonu/phosph_ase_sf"/>
</dbReference>
<organism evidence="2">
    <name type="scientific">Sesamum radiatum</name>
    <name type="common">Black benniseed</name>
    <dbReference type="NCBI Taxonomy" id="300843"/>
    <lineage>
        <taxon>Eukaryota</taxon>
        <taxon>Viridiplantae</taxon>
        <taxon>Streptophyta</taxon>
        <taxon>Embryophyta</taxon>
        <taxon>Tracheophyta</taxon>
        <taxon>Spermatophyta</taxon>
        <taxon>Magnoliopsida</taxon>
        <taxon>eudicotyledons</taxon>
        <taxon>Gunneridae</taxon>
        <taxon>Pentapetalae</taxon>
        <taxon>asterids</taxon>
        <taxon>lamiids</taxon>
        <taxon>Lamiales</taxon>
        <taxon>Pedaliaceae</taxon>
        <taxon>Sesamum</taxon>
    </lineage>
</organism>
<sequence length="455" mass="52238">MYVRPFHFEAPWTRTVDSEKIVSDSWLIPSGTSAQDLFQQKIYFCHSNLLAKKKMGCGVIGKKIAEFEKKIIELRRRSITAENKNEENQLRTELEELLQVDVYWPFGNLCFSTKRLVDQKLYYSVGHEILSVHGQLIHYLVGVRRVHVTSLITVIYGANELGARRDLWGTLGQISTEVGDELWLVLGDFNTVLDMSEVNGALGDTWTAMEEFQGCIEDTSLISLPMRGALFTWHNYSENEHSLWKRLDRMLMSDRWVAWWPTAHYLSLTPRTLYHSPLVLREGLVSSHYMHLYVCGYAKIKSLKAGVPKSTSCERWRQSEQFSIFFKISDEEGRLHMDQSEVISEFVGYFQRYLGGERRKRFLEITWTHHIISEMEASALVKPVSPLEVKEAVFDIAEDKAPDPDGYLVGFYKAAWTIVGKEVTCAHVGILQLKRTTSASERDVTLAYPEGSFAI</sequence>
<feature type="coiled-coil region" evidence="1">
    <location>
        <begin position="64"/>
        <end position="96"/>
    </location>
</feature>
<dbReference type="PANTHER" id="PTHR33710:SF64">
    <property type="entry name" value="ENDONUCLEASE_EXONUCLEASE_PHOSPHATASE DOMAIN-CONTAINING PROTEIN"/>
    <property type="match status" value="1"/>
</dbReference>
<proteinExistence type="predicted"/>
<evidence type="ECO:0000256" key="1">
    <source>
        <dbReference type="SAM" id="Coils"/>
    </source>
</evidence>
<comment type="caution">
    <text evidence="2">The sequence shown here is derived from an EMBL/GenBank/DDBJ whole genome shotgun (WGS) entry which is preliminary data.</text>
</comment>
<accession>A0AAW2RF69</accession>
<dbReference type="AlphaFoldDB" id="A0AAW2RF69"/>
<gene>
    <name evidence="2" type="ORF">Sradi_3171900</name>
</gene>
<evidence type="ECO:0000313" key="2">
    <source>
        <dbReference type="EMBL" id="KAL0378664.1"/>
    </source>
</evidence>
<dbReference type="EMBL" id="JACGWJ010000013">
    <property type="protein sequence ID" value="KAL0378664.1"/>
    <property type="molecule type" value="Genomic_DNA"/>
</dbReference>
<dbReference type="SUPFAM" id="SSF56219">
    <property type="entry name" value="DNase I-like"/>
    <property type="match status" value="1"/>
</dbReference>
<dbReference type="PANTHER" id="PTHR33710">
    <property type="entry name" value="BNAC02G09200D PROTEIN"/>
    <property type="match status" value="1"/>
</dbReference>
<reference evidence="2" key="2">
    <citation type="journal article" date="2024" name="Plant">
        <title>Genomic evolution and insights into agronomic trait innovations of Sesamum species.</title>
        <authorList>
            <person name="Miao H."/>
            <person name="Wang L."/>
            <person name="Qu L."/>
            <person name="Liu H."/>
            <person name="Sun Y."/>
            <person name="Le M."/>
            <person name="Wang Q."/>
            <person name="Wei S."/>
            <person name="Zheng Y."/>
            <person name="Lin W."/>
            <person name="Duan Y."/>
            <person name="Cao H."/>
            <person name="Xiong S."/>
            <person name="Wang X."/>
            <person name="Wei L."/>
            <person name="Li C."/>
            <person name="Ma Q."/>
            <person name="Ju M."/>
            <person name="Zhao R."/>
            <person name="Li G."/>
            <person name="Mu C."/>
            <person name="Tian Q."/>
            <person name="Mei H."/>
            <person name="Zhang T."/>
            <person name="Gao T."/>
            <person name="Zhang H."/>
        </authorList>
    </citation>
    <scope>NUCLEOTIDE SEQUENCE</scope>
    <source>
        <strain evidence="2">G02</strain>
    </source>
</reference>
<keyword evidence="1" id="KW-0175">Coiled coil</keyword>